<protein>
    <submittedName>
        <fullName evidence="1">Uncharacterized protein</fullName>
    </submittedName>
</protein>
<dbReference type="RefSeq" id="WP_076733698.1">
    <property type="nucleotide sequence ID" value="NZ_CP019352.1"/>
</dbReference>
<evidence type="ECO:0000313" key="2">
    <source>
        <dbReference type="Proteomes" id="UP000187506"/>
    </source>
</evidence>
<evidence type="ECO:0000313" key="1">
    <source>
        <dbReference type="EMBL" id="APY00793.1"/>
    </source>
</evidence>
<dbReference type="EMBL" id="CP019352">
    <property type="protein sequence ID" value="APY00793.1"/>
    <property type="molecule type" value="Genomic_DNA"/>
</dbReference>
<proteinExistence type="predicted"/>
<reference evidence="1 2" key="1">
    <citation type="submission" date="2017-01" db="EMBL/GenBank/DDBJ databases">
        <title>Complete genome of Lacinutrix venerupis DOK2-8 isolated from seawater in Dokdo.</title>
        <authorList>
            <person name="Chi W.-J."/>
            <person name="Kim J.H."/>
        </authorList>
    </citation>
    <scope>NUCLEOTIDE SEQUENCE [LARGE SCALE GENOMIC DNA]</scope>
    <source>
        <strain evidence="1 2">DOK2-8</strain>
    </source>
</reference>
<keyword evidence="2" id="KW-1185">Reference proteome</keyword>
<gene>
    <name evidence="1" type="ORF">BWR22_10870</name>
</gene>
<dbReference type="KEGG" id="lvn:BWR22_10870"/>
<name>A0AAC9LPF9_9FLAO</name>
<organism evidence="1 2">
    <name type="scientific">Lacinutrix venerupis</name>
    <dbReference type="NCBI Taxonomy" id="1486034"/>
    <lineage>
        <taxon>Bacteria</taxon>
        <taxon>Pseudomonadati</taxon>
        <taxon>Bacteroidota</taxon>
        <taxon>Flavobacteriia</taxon>
        <taxon>Flavobacteriales</taxon>
        <taxon>Flavobacteriaceae</taxon>
        <taxon>Lacinutrix</taxon>
    </lineage>
</organism>
<accession>A0AAC9LPF9</accession>
<dbReference type="AlphaFoldDB" id="A0AAC9LPF9"/>
<sequence length="74" mass="8581">MFNNRKNKTFNYNPRFHKDEVKDVDLAEKTKTEVGSQWKRTRKTGAGKRKIGLPGLLLLLGIIIAIMFYLESKL</sequence>
<dbReference type="Proteomes" id="UP000187506">
    <property type="component" value="Chromosome"/>
</dbReference>